<gene>
    <name evidence="5" type="ORF">E3P99_00928</name>
</gene>
<feature type="region of interest" description="Disordered" evidence="4">
    <location>
        <begin position="32"/>
        <end position="72"/>
    </location>
</feature>
<evidence type="ECO:0000256" key="4">
    <source>
        <dbReference type="SAM" id="MobiDB-lite"/>
    </source>
</evidence>
<evidence type="ECO:0000256" key="3">
    <source>
        <dbReference type="RuleBase" id="RU368013"/>
    </source>
</evidence>
<reference evidence="5 6" key="1">
    <citation type="submission" date="2019-03" db="EMBL/GenBank/DDBJ databases">
        <title>Sequencing 23 genomes of Wallemia ichthyophaga.</title>
        <authorList>
            <person name="Gostincar C."/>
        </authorList>
    </citation>
    <scope>NUCLEOTIDE SEQUENCE [LARGE SCALE GENOMIC DNA]</scope>
    <source>
        <strain evidence="5 6">EXF-5753</strain>
    </source>
</reference>
<dbReference type="GO" id="GO:0015031">
    <property type="term" value="P:protein transport"/>
    <property type="evidence" value="ECO:0007669"/>
    <property type="project" value="UniProtKB-UniRule"/>
</dbReference>
<name>A0A4V4LTV4_9BASI</name>
<feature type="compositionally biased region" description="Acidic residues" evidence="4">
    <location>
        <begin position="57"/>
        <end position="71"/>
    </location>
</feature>
<dbReference type="PANTHER" id="PTHR28032:SF1">
    <property type="entry name" value="FI02826P"/>
    <property type="match status" value="1"/>
</dbReference>
<dbReference type="GO" id="GO:0071630">
    <property type="term" value="P:nuclear protein quality control by the ubiquitin-proteasome system"/>
    <property type="evidence" value="ECO:0007669"/>
    <property type="project" value="UniProtKB-UniRule"/>
</dbReference>
<dbReference type="InterPro" id="IPR038422">
    <property type="entry name" value="Cut8/Sts1_sf"/>
</dbReference>
<comment type="caution">
    <text evidence="5">The sequence shown here is derived from an EMBL/GenBank/DDBJ whole genome shotgun (WGS) entry which is preliminary data.</text>
</comment>
<evidence type="ECO:0000256" key="1">
    <source>
        <dbReference type="ARBA" id="ARBA00006199"/>
    </source>
</evidence>
<dbReference type="Pfam" id="PF08559">
    <property type="entry name" value="Cut8"/>
    <property type="match status" value="1"/>
</dbReference>
<feature type="compositionally biased region" description="Polar residues" evidence="4">
    <location>
        <begin position="32"/>
        <end position="43"/>
    </location>
</feature>
<keyword evidence="6" id="KW-1185">Reference proteome</keyword>
<dbReference type="GO" id="GO:0070628">
    <property type="term" value="F:proteasome binding"/>
    <property type="evidence" value="ECO:0007669"/>
    <property type="project" value="TreeGrafter"/>
</dbReference>
<organism evidence="5 6">
    <name type="scientific">Wallemia hederae</name>
    <dbReference type="NCBI Taxonomy" id="1540922"/>
    <lineage>
        <taxon>Eukaryota</taxon>
        <taxon>Fungi</taxon>
        <taxon>Dikarya</taxon>
        <taxon>Basidiomycota</taxon>
        <taxon>Wallemiomycotina</taxon>
        <taxon>Wallemiomycetes</taxon>
        <taxon>Wallemiales</taxon>
        <taxon>Wallemiaceae</taxon>
        <taxon>Wallemia</taxon>
    </lineage>
</organism>
<evidence type="ECO:0000313" key="6">
    <source>
        <dbReference type="Proteomes" id="UP000310189"/>
    </source>
</evidence>
<dbReference type="GO" id="GO:0031144">
    <property type="term" value="P:proteasome localization"/>
    <property type="evidence" value="ECO:0007669"/>
    <property type="project" value="UniProtKB-UniRule"/>
</dbReference>
<keyword evidence="3" id="KW-0813">Transport</keyword>
<comment type="subcellular location">
    <subcellularLocation>
        <location evidence="3">Cytoplasm</location>
    </subcellularLocation>
    <subcellularLocation>
        <location evidence="3">Nucleus</location>
    </subcellularLocation>
</comment>
<dbReference type="PANTHER" id="PTHR28032">
    <property type="entry name" value="FI02826P"/>
    <property type="match status" value="1"/>
</dbReference>
<dbReference type="GO" id="GO:0031965">
    <property type="term" value="C:nuclear membrane"/>
    <property type="evidence" value="ECO:0007669"/>
    <property type="project" value="TreeGrafter"/>
</dbReference>
<sequence>MTTAYSSPSNQTIAFPSSPYCSPLGFGFASSAMPSSSFNTPTKPQLHKKSSKKREFNDEEDTKMLITDEDTENRPVRTLKKVKSTINTKSDNSNSEEADIGVLLASLPHQSLLSLMNNVINQEPSVKQLIMNKIPQPSLSTYINALNESTAKVINCIPIGQSRSIYTISRLKVPLTDWTKVVSTYLPFFTSSNVHVVDKFMAIQPTTLQFVKVLSQLPPLPSDQVPKSLSLVWDKLRLHWSQWFNQVDDIVNKDGGMFSSSIVHTWAKGLDETCQHSNTSTKPQGFNYSCQMDLLNLRQNWESRLGWLIGKDITPRPEWAQ</sequence>
<keyword evidence="3" id="KW-0963">Cytoplasm</keyword>
<comment type="function">
    <text evidence="3">Involved in ubiquitin-mediated protein degradation. Regulatory factor in the ubiquitin/proteasome pathway that controls the turnover of proteasome substrates. Targets proteasomes to the nucleus and facilitates the degradation of nuclear proteins.</text>
</comment>
<evidence type="ECO:0000313" key="5">
    <source>
        <dbReference type="EMBL" id="TIA91773.1"/>
    </source>
</evidence>
<dbReference type="Proteomes" id="UP000310189">
    <property type="component" value="Unassembled WGS sequence"/>
</dbReference>
<protein>
    <recommendedName>
        <fullName evidence="3">Tethering factor for nuclear proteasome STS1</fullName>
    </recommendedName>
</protein>
<keyword evidence="3" id="KW-0653">Protein transport</keyword>
<dbReference type="EMBL" id="SPNW01000010">
    <property type="protein sequence ID" value="TIA91773.1"/>
    <property type="molecule type" value="Genomic_DNA"/>
</dbReference>
<dbReference type="GO" id="GO:0005737">
    <property type="term" value="C:cytoplasm"/>
    <property type="evidence" value="ECO:0007669"/>
    <property type="project" value="UniProtKB-SubCell"/>
</dbReference>
<dbReference type="AlphaFoldDB" id="A0A4V4LTV4"/>
<accession>A0A4V4LTV4</accession>
<comment type="similarity">
    <text evidence="1 3">Belongs to the cut8/STS1 family.</text>
</comment>
<dbReference type="OrthoDB" id="10061064at2759"/>
<dbReference type="Gene3D" id="1.20.58.1590">
    <property type="entry name" value="Tethering factor for nuclear proteasome Cut8/Sts1"/>
    <property type="match status" value="1"/>
</dbReference>
<keyword evidence="2 3" id="KW-0539">Nucleus</keyword>
<proteinExistence type="inferred from homology"/>
<evidence type="ECO:0000256" key="2">
    <source>
        <dbReference type="ARBA" id="ARBA00023242"/>
    </source>
</evidence>
<comment type="subunit">
    <text evidence="3">Binds the proteasome.</text>
</comment>
<dbReference type="InterPro" id="IPR013868">
    <property type="entry name" value="Cut8/Sts1_fam"/>
</dbReference>